<comment type="similarity">
    <text evidence="1 5">Belongs to the metallo-dependent hydrolases superfamily. NagA family.</text>
</comment>
<feature type="binding site" evidence="8">
    <location>
        <position position="197"/>
    </location>
    <ligand>
        <name>Zn(2+)</name>
        <dbReference type="ChEBI" id="CHEBI:29105"/>
    </ligand>
</feature>
<evidence type="ECO:0000256" key="1">
    <source>
        <dbReference type="ARBA" id="ARBA00010716"/>
    </source>
</evidence>
<feature type="binding site" evidence="7">
    <location>
        <position position="144"/>
    </location>
    <ligand>
        <name>substrate</name>
    </ligand>
</feature>
<feature type="active site" description="Proton donor/acceptor" evidence="6">
    <location>
        <position position="274"/>
    </location>
</feature>
<protein>
    <submittedName>
        <fullName evidence="10">N-acetylglucosamine-6-phosphate deacetylase</fullName>
        <ecNumber evidence="10">3.5.1.25</ecNumber>
    </submittedName>
</protein>
<feature type="binding site" evidence="7">
    <location>
        <position position="229"/>
    </location>
    <ligand>
        <name>substrate</name>
    </ligand>
</feature>
<dbReference type="Proteomes" id="UP000273982">
    <property type="component" value="Chromosome"/>
</dbReference>
<feature type="domain" description="Amidohydrolase-related" evidence="9">
    <location>
        <begin position="57"/>
        <end position="376"/>
    </location>
</feature>
<feature type="binding site" evidence="7">
    <location>
        <position position="253"/>
    </location>
    <ligand>
        <name>substrate</name>
    </ligand>
</feature>
<dbReference type="KEGG" id="mros:EHO51_17370"/>
<dbReference type="GO" id="GO:0008448">
    <property type="term" value="F:N-acetylglucosamine-6-phosphate deacetylase activity"/>
    <property type="evidence" value="ECO:0007669"/>
    <property type="project" value="UniProtKB-EC"/>
</dbReference>
<dbReference type="EMBL" id="CP034086">
    <property type="protein sequence ID" value="AZG78358.1"/>
    <property type="molecule type" value="Genomic_DNA"/>
</dbReference>
<keyword evidence="2 8" id="KW-0479">Metal-binding</keyword>
<sequence length="387" mass="40342">MNGCSRYAVAADVVFDGEKRHGDFAVVVEDTQIAALTRRSDLPSSMEVYNVPRGAWLAPGFIDTQVNGGGDVLFNADPTPAALAKIAQAHRKFGVTSLLPTLITDSDEAMAAALDAVSAVMAREPGILGIHLEGPFLSPEKPGVHRREFIRRPQAHHRQMLGAFGAGVLLVTLAPEEAPDGFIAELVAAGAKVSLGHSMATYEQTRAAMAQGLTGFTHLFNAMRPLSAREPGPVAAALESPDASYGLIVDGEHVAPAMLGLAMRGLGRAMLVSDAMPPVGGTKAEFDLLGSGITVRDGSCRTQEGALAGSSIEMASAVRNCVRLLGLPLEGALRCASCHPADFLGLGKSLGRLAPGYRADMVAFDPKDISVSAAWVAGERSDYCSGA</sequence>
<dbReference type="Pfam" id="PF01979">
    <property type="entry name" value="Amidohydro_1"/>
    <property type="match status" value="1"/>
</dbReference>
<dbReference type="InterPro" id="IPR032466">
    <property type="entry name" value="Metal_Hydrolase"/>
</dbReference>
<evidence type="ECO:0000256" key="7">
    <source>
        <dbReference type="PIRSR" id="PIRSR038994-2"/>
    </source>
</evidence>
<dbReference type="EC" id="3.5.1.25" evidence="10"/>
<dbReference type="Gene3D" id="2.30.40.10">
    <property type="entry name" value="Urease, subunit C, domain 1"/>
    <property type="match status" value="1"/>
</dbReference>
<evidence type="ECO:0000313" key="10">
    <source>
        <dbReference type="EMBL" id="AZG78358.1"/>
    </source>
</evidence>
<keyword evidence="4 5" id="KW-0119">Carbohydrate metabolism</keyword>
<feature type="binding site" evidence="7">
    <location>
        <begin position="307"/>
        <end position="309"/>
    </location>
    <ligand>
        <name>substrate</name>
    </ligand>
</feature>
<keyword evidence="3 5" id="KW-0378">Hydrolase</keyword>
<dbReference type="InterPro" id="IPR011059">
    <property type="entry name" value="Metal-dep_hydrolase_composite"/>
</dbReference>
<evidence type="ECO:0000256" key="8">
    <source>
        <dbReference type="PIRSR" id="PIRSR038994-3"/>
    </source>
</evidence>
<dbReference type="GO" id="GO:0046872">
    <property type="term" value="F:metal ion binding"/>
    <property type="evidence" value="ECO:0007669"/>
    <property type="project" value="UniProtKB-KW"/>
</dbReference>
<dbReference type="RefSeq" id="WP_124739904.1">
    <property type="nucleotide sequence ID" value="NZ_CP034086.1"/>
</dbReference>
<dbReference type="GO" id="GO:0006046">
    <property type="term" value="P:N-acetylglucosamine catabolic process"/>
    <property type="evidence" value="ECO:0007669"/>
    <property type="project" value="TreeGrafter"/>
</dbReference>
<evidence type="ECO:0000256" key="2">
    <source>
        <dbReference type="ARBA" id="ARBA00022723"/>
    </source>
</evidence>
<dbReference type="CDD" id="cd00854">
    <property type="entry name" value="NagA"/>
    <property type="match status" value="1"/>
</dbReference>
<dbReference type="SUPFAM" id="SSF51338">
    <property type="entry name" value="Composite domain of metallo-dependent hydrolases"/>
    <property type="match status" value="1"/>
</dbReference>
<evidence type="ECO:0000313" key="11">
    <source>
        <dbReference type="Proteomes" id="UP000273982"/>
    </source>
</evidence>
<dbReference type="NCBIfam" id="TIGR00221">
    <property type="entry name" value="nagA"/>
    <property type="match status" value="1"/>
</dbReference>
<evidence type="ECO:0000256" key="6">
    <source>
        <dbReference type="PIRSR" id="PIRSR038994-1"/>
    </source>
</evidence>
<dbReference type="InterPro" id="IPR006680">
    <property type="entry name" value="Amidohydro-rel"/>
</dbReference>
<name>A0A3G8MC39_9HYPH</name>
<evidence type="ECO:0000259" key="9">
    <source>
        <dbReference type="Pfam" id="PF01979"/>
    </source>
</evidence>
<reference evidence="10 11" key="1">
    <citation type="submission" date="2018-11" db="EMBL/GenBank/DDBJ databases">
        <title>Genome squencing of methanotrophic bacteria isolated from alkaline groundwater in Korea.</title>
        <authorList>
            <person name="Nguyen L.N."/>
        </authorList>
    </citation>
    <scope>NUCLEOTIDE SEQUENCE [LARGE SCALE GENOMIC DNA]</scope>
    <source>
        <strain evidence="10 11">GW6</strain>
    </source>
</reference>
<feature type="binding site" evidence="8">
    <location>
        <position position="218"/>
    </location>
    <ligand>
        <name>Zn(2+)</name>
        <dbReference type="ChEBI" id="CHEBI:29105"/>
    </ligand>
</feature>
<dbReference type="Gene3D" id="3.20.20.140">
    <property type="entry name" value="Metal-dependent hydrolases"/>
    <property type="match status" value="1"/>
</dbReference>
<comment type="cofactor">
    <cofactor evidence="8">
        <name>a divalent metal cation</name>
        <dbReference type="ChEBI" id="CHEBI:60240"/>
    </cofactor>
    <text evidence="8">Binds 1 divalent metal cation per subunit.</text>
</comment>
<proteinExistence type="inferred from homology"/>
<organism evidence="10 11">
    <name type="scientific">Methylocystis rosea</name>
    <dbReference type="NCBI Taxonomy" id="173366"/>
    <lineage>
        <taxon>Bacteria</taxon>
        <taxon>Pseudomonadati</taxon>
        <taxon>Pseudomonadota</taxon>
        <taxon>Alphaproteobacteria</taxon>
        <taxon>Hyphomicrobiales</taxon>
        <taxon>Methylocystaceae</taxon>
        <taxon>Methylocystis</taxon>
    </lineage>
</organism>
<dbReference type="PANTHER" id="PTHR11113:SF14">
    <property type="entry name" value="N-ACETYLGLUCOSAMINE-6-PHOSPHATE DEACETYLASE"/>
    <property type="match status" value="1"/>
</dbReference>
<dbReference type="SUPFAM" id="SSF51556">
    <property type="entry name" value="Metallo-dependent hydrolases"/>
    <property type="match status" value="1"/>
</dbReference>
<accession>A0A3G8MC39</accession>
<feature type="binding site" evidence="7">
    <location>
        <begin position="221"/>
        <end position="222"/>
    </location>
    <ligand>
        <name>substrate</name>
    </ligand>
</feature>
<dbReference type="AlphaFoldDB" id="A0A3G8MC39"/>
<evidence type="ECO:0000256" key="5">
    <source>
        <dbReference type="PIRNR" id="PIRNR038994"/>
    </source>
</evidence>
<dbReference type="PIRSF" id="PIRSF038994">
    <property type="entry name" value="NagA"/>
    <property type="match status" value="1"/>
</dbReference>
<evidence type="ECO:0000256" key="3">
    <source>
        <dbReference type="ARBA" id="ARBA00022801"/>
    </source>
</evidence>
<dbReference type="PANTHER" id="PTHR11113">
    <property type="entry name" value="N-ACETYLGLUCOSAMINE-6-PHOSPHATE DEACETYLASE"/>
    <property type="match status" value="1"/>
</dbReference>
<dbReference type="InterPro" id="IPR003764">
    <property type="entry name" value="GlcNAc_6-P_deAcase"/>
</dbReference>
<gene>
    <name evidence="10" type="primary">nagA</name>
    <name evidence="10" type="ORF">EHO51_17370</name>
</gene>
<feature type="binding site" evidence="8">
    <location>
        <position position="133"/>
    </location>
    <ligand>
        <name>Zn(2+)</name>
        <dbReference type="ChEBI" id="CHEBI:29105"/>
    </ligand>
</feature>
<evidence type="ECO:0000256" key="4">
    <source>
        <dbReference type="ARBA" id="ARBA00023277"/>
    </source>
</evidence>